<dbReference type="Gramene" id="Bo4g026310.1">
    <property type="protein sequence ID" value="Bo4g026310.1"/>
    <property type="gene ID" value="Bo4g026310"/>
</dbReference>
<name>A0A0D3BQK3_BRAOL</name>
<evidence type="ECO:0000313" key="2">
    <source>
        <dbReference type="Proteomes" id="UP000032141"/>
    </source>
</evidence>
<accession>A0A0D3BQK3</accession>
<sequence>MIHPFVFFFFNISSNVIWLSKHKLSSSSSSYWRLVCALGKTPNRMWSLCNFKTKFQELQPEIYRLVSLVIAC</sequence>
<dbReference type="EnsemblPlants" id="Bo4g026310.1">
    <property type="protein sequence ID" value="Bo4g026310.1"/>
    <property type="gene ID" value="Bo4g026310"/>
</dbReference>
<proteinExistence type="predicted"/>
<reference evidence="1 2" key="1">
    <citation type="journal article" date="2014" name="Genome Biol.">
        <title>Transcriptome and methylome profiling reveals relics of genome dominance in the mesopolyploid Brassica oleracea.</title>
        <authorList>
            <person name="Parkin I.A."/>
            <person name="Koh C."/>
            <person name="Tang H."/>
            <person name="Robinson S.J."/>
            <person name="Kagale S."/>
            <person name="Clarke W.E."/>
            <person name="Town C.D."/>
            <person name="Nixon J."/>
            <person name="Krishnakumar V."/>
            <person name="Bidwell S.L."/>
            <person name="Denoeud F."/>
            <person name="Belcram H."/>
            <person name="Links M.G."/>
            <person name="Just J."/>
            <person name="Clarke C."/>
            <person name="Bender T."/>
            <person name="Huebert T."/>
            <person name="Mason A.S."/>
            <person name="Pires J.C."/>
            <person name="Barker G."/>
            <person name="Moore J."/>
            <person name="Walley P.G."/>
            <person name="Manoli S."/>
            <person name="Batley J."/>
            <person name="Edwards D."/>
            <person name="Nelson M.N."/>
            <person name="Wang X."/>
            <person name="Paterson A.H."/>
            <person name="King G."/>
            <person name="Bancroft I."/>
            <person name="Chalhoub B."/>
            <person name="Sharpe A.G."/>
        </authorList>
    </citation>
    <scope>NUCLEOTIDE SEQUENCE</scope>
    <source>
        <strain evidence="1 2">cv. TO1000</strain>
    </source>
</reference>
<keyword evidence="2" id="KW-1185">Reference proteome</keyword>
<dbReference type="Proteomes" id="UP000032141">
    <property type="component" value="Chromosome C4"/>
</dbReference>
<reference evidence="1" key="2">
    <citation type="submission" date="2015-03" db="UniProtKB">
        <authorList>
            <consortium name="EnsemblPlants"/>
        </authorList>
    </citation>
    <scope>IDENTIFICATION</scope>
</reference>
<organism evidence="1 2">
    <name type="scientific">Brassica oleracea var. oleracea</name>
    <dbReference type="NCBI Taxonomy" id="109376"/>
    <lineage>
        <taxon>Eukaryota</taxon>
        <taxon>Viridiplantae</taxon>
        <taxon>Streptophyta</taxon>
        <taxon>Embryophyta</taxon>
        <taxon>Tracheophyta</taxon>
        <taxon>Spermatophyta</taxon>
        <taxon>Magnoliopsida</taxon>
        <taxon>eudicotyledons</taxon>
        <taxon>Gunneridae</taxon>
        <taxon>Pentapetalae</taxon>
        <taxon>rosids</taxon>
        <taxon>malvids</taxon>
        <taxon>Brassicales</taxon>
        <taxon>Brassicaceae</taxon>
        <taxon>Brassiceae</taxon>
        <taxon>Brassica</taxon>
    </lineage>
</organism>
<evidence type="ECO:0000313" key="1">
    <source>
        <dbReference type="EnsemblPlants" id="Bo4g026310.1"/>
    </source>
</evidence>
<dbReference type="HOGENOM" id="CLU_2725682_0_0_1"/>
<dbReference type="AlphaFoldDB" id="A0A0D3BQK3"/>
<protein>
    <submittedName>
        <fullName evidence="1">Uncharacterized protein</fullName>
    </submittedName>
</protein>